<keyword evidence="2" id="KW-1185">Reference proteome</keyword>
<dbReference type="Proteomes" id="UP000266313">
    <property type="component" value="Chromosome"/>
</dbReference>
<evidence type="ECO:0000313" key="2">
    <source>
        <dbReference type="Proteomes" id="UP000266313"/>
    </source>
</evidence>
<sequence>MEEDTFQASCALYWREAPVVSRGLTGKGTLESVADAKAFILETAVDPLNGVETPHGLWLPSLVSRLPAWMKPPPPKGSSD</sequence>
<reference evidence="1 2" key="1">
    <citation type="submission" date="2016-12" db="EMBL/GenBank/DDBJ databases">
        <title>Genome sequencing of Methylocaldum marinum.</title>
        <authorList>
            <person name="Takeuchi M."/>
            <person name="Kamagata Y."/>
            <person name="Hiraoka S."/>
            <person name="Oshima K."/>
            <person name="Hattori M."/>
            <person name="Iwasaki W."/>
        </authorList>
    </citation>
    <scope>NUCLEOTIDE SEQUENCE [LARGE SCALE GENOMIC DNA]</scope>
    <source>
        <strain evidence="1 2">S8</strain>
    </source>
</reference>
<dbReference type="EMBL" id="AP017928">
    <property type="protein sequence ID" value="BBA34247.1"/>
    <property type="molecule type" value="Genomic_DNA"/>
</dbReference>
<name>A0A250KRN0_9GAMM</name>
<organism evidence="1 2">
    <name type="scientific">Methylocaldum marinum</name>
    <dbReference type="NCBI Taxonomy" id="1432792"/>
    <lineage>
        <taxon>Bacteria</taxon>
        <taxon>Pseudomonadati</taxon>
        <taxon>Pseudomonadota</taxon>
        <taxon>Gammaproteobacteria</taxon>
        <taxon>Methylococcales</taxon>
        <taxon>Methylococcaceae</taxon>
        <taxon>Methylocaldum</taxon>
    </lineage>
</organism>
<accession>A0A250KRN0</accession>
<evidence type="ECO:0000313" key="1">
    <source>
        <dbReference type="EMBL" id="BBA34247.1"/>
    </source>
</evidence>
<dbReference type="AlphaFoldDB" id="A0A250KRN0"/>
<gene>
    <name evidence="1" type="ORF">sS8_2295</name>
</gene>
<protein>
    <submittedName>
        <fullName evidence="1">Uncharacterized protein</fullName>
    </submittedName>
</protein>
<proteinExistence type="predicted"/>
<dbReference type="KEGG" id="mmai:sS8_2295"/>